<keyword evidence="2" id="KW-0238">DNA-binding</keyword>
<dbReference type="Pfam" id="PF13545">
    <property type="entry name" value="HTH_Crp_2"/>
    <property type="match status" value="1"/>
</dbReference>
<dbReference type="GO" id="GO:0006355">
    <property type="term" value="P:regulation of DNA-templated transcription"/>
    <property type="evidence" value="ECO:0007669"/>
    <property type="project" value="InterPro"/>
</dbReference>
<keyword evidence="3" id="KW-0804">Transcription</keyword>
<dbReference type="SUPFAM" id="SSF46785">
    <property type="entry name" value="Winged helix' DNA-binding domain"/>
    <property type="match status" value="1"/>
</dbReference>
<feature type="domain" description="HTH crp-type" evidence="4">
    <location>
        <begin position="149"/>
        <end position="219"/>
    </location>
</feature>
<reference evidence="5 6" key="1">
    <citation type="submission" date="2019-03" db="EMBL/GenBank/DDBJ databases">
        <title>Genomic Encyclopedia of Type Strains, Phase IV (KMG-IV): sequencing the most valuable type-strain genomes for metagenomic binning, comparative biology and taxonomic classification.</title>
        <authorList>
            <person name="Goeker M."/>
        </authorList>
    </citation>
    <scope>NUCLEOTIDE SEQUENCE [LARGE SCALE GENOMIC DNA]</scope>
    <source>
        <strain evidence="5 6">DSM 23344</strain>
    </source>
</reference>
<dbReference type="EMBL" id="SLWX01000001">
    <property type="protein sequence ID" value="TCO78389.1"/>
    <property type="molecule type" value="Genomic_DNA"/>
</dbReference>
<protein>
    <submittedName>
        <fullName evidence="5">CRP-like cAMP-binding protein</fullName>
    </submittedName>
</protein>
<dbReference type="InterPro" id="IPR036390">
    <property type="entry name" value="WH_DNA-bd_sf"/>
</dbReference>
<dbReference type="CDD" id="cd00038">
    <property type="entry name" value="CAP_ED"/>
    <property type="match status" value="1"/>
</dbReference>
<dbReference type="AlphaFoldDB" id="A0A4R2L380"/>
<proteinExistence type="predicted"/>
<evidence type="ECO:0000256" key="3">
    <source>
        <dbReference type="ARBA" id="ARBA00023163"/>
    </source>
</evidence>
<dbReference type="InterPro" id="IPR036388">
    <property type="entry name" value="WH-like_DNA-bd_sf"/>
</dbReference>
<evidence type="ECO:0000259" key="4">
    <source>
        <dbReference type="PROSITE" id="PS51063"/>
    </source>
</evidence>
<name>A0A4R2L380_9GAMM</name>
<keyword evidence="1" id="KW-0805">Transcription regulation</keyword>
<accession>A0A4R2L380</accession>
<dbReference type="Proteomes" id="UP000294980">
    <property type="component" value="Unassembled WGS sequence"/>
</dbReference>
<dbReference type="OrthoDB" id="6881322at2"/>
<dbReference type="InterPro" id="IPR000595">
    <property type="entry name" value="cNMP-bd_dom"/>
</dbReference>
<evidence type="ECO:0000313" key="6">
    <source>
        <dbReference type="Proteomes" id="UP000294980"/>
    </source>
</evidence>
<keyword evidence="6" id="KW-1185">Reference proteome</keyword>
<dbReference type="Pfam" id="PF00027">
    <property type="entry name" value="cNMP_binding"/>
    <property type="match status" value="1"/>
</dbReference>
<organism evidence="5 6">
    <name type="scientific">Chromatocurvus halotolerans</name>
    <dbReference type="NCBI Taxonomy" id="1132028"/>
    <lineage>
        <taxon>Bacteria</taxon>
        <taxon>Pseudomonadati</taxon>
        <taxon>Pseudomonadota</taxon>
        <taxon>Gammaproteobacteria</taxon>
        <taxon>Cellvibrionales</taxon>
        <taxon>Halieaceae</taxon>
        <taxon>Chromatocurvus</taxon>
    </lineage>
</organism>
<dbReference type="Gene3D" id="2.60.120.10">
    <property type="entry name" value="Jelly Rolls"/>
    <property type="match status" value="1"/>
</dbReference>
<dbReference type="SMART" id="SM00419">
    <property type="entry name" value="HTH_CRP"/>
    <property type="match status" value="1"/>
</dbReference>
<dbReference type="PROSITE" id="PS51063">
    <property type="entry name" value="HTH_CRP_2"/>
    <property type="match status" value="1"/>
</dbReference>
<dbReference type="RefSeq" id="WP_117316483.1">
    <property type="nucleotide sequence ID" value="NZ_QQSW01000006.1"/>
</dbReference>
<evidence type="ECO:0000256" key="2">
    <source>
        <dbReference type="ARBA" id="ARBA00023125"/>
    </source>
</evidence>
<dbReference type="InterPro" id="IPR014710">
    <property type="entry name" value="RmlC-like_jellyroll"/>
</dbReference>
<dbReference type="SUPFAM" id="SSF51206">
    <property type="entry name" value="cAMP-binding domain-like"/>
    <property type="match status" value="1"/>
</dbReference>
<evidence type="ECO:0000313" key="5">
    <source>
        <dbReference type="EMBL" id="TCO78389.1"/>
    </source>
</evidence>
<dbReference type="InterPro" id="IPR018490">
    <property type="entry name" value="cNMP-bd_dom_sf"/>
</dbReference>
<gene>
    <name evidence="5" type="ORF">EV688_101206</name>
</gene>
<sequence length="244" mass="27526">MNTPYRGCILRQFEDFSSLGSDEAALLARLEQNPREYAAGELLSEAGQRSDAFFTVTEGWACAERVLADGTRQVLDLFMPGQILGLREVSFHRNLCDFRALTTVTACPFPRRHLTDIFDEAPRLADLFFLILAREQSMLVERVINIGRRSAAQRLAHFLVEISVRSRQSTDALELPLTQTVIGDALSLSSVHVSRTFQNLRELSLVETDNGTVRIVDLDELITFSGFDRAYLEIRSDWARQITA</sequence>
<dbReference type="InterPro" id="IPR012318">
    <property type="entry name" value="HTH_CRP"/>
</dbReference>
<dbReference type="GO" id="GO:0003677">
    <property type="term" value="F:DNA binding"/>
    <property type="evidence" value="ECO:0007669"/>
    <property type="project" value="UniProtKB-KW"/>
</dbReference>
<evidence type="ECO:0000256" key="1">
    <source>
        <dbReference type="ARBA" id="ARBA00023015"/>
    </source>
</evidence>
<dbReference type="Gene3D" id="1.10.10.10">
    <property type="entry name" value="Winged helix-like DNA-binding domain superfamily/Winged helix DNA-binding domain"/>
    <property type="match status" value="1"/>
</dbReference>
<comment type="caution">
    <text evidence="5">The sequence shown here is derived from an EMBL/GenBank/DDBJ whole genome shotgun (WGS) entry which is preliminary data.</text>
</comment>